<gene>
    <name evidence="1" type="ORF">ATPR_2142</name>
</gene>
<accession>F7VFJ3</accession>
<proteinExistence type="predicted"/>
<dbReference type="AlphaFoldDB" id="F7VFJ3"/>
<protein>
    <submittedName>
        <fullName evidence="1">Uncharacterized protein</fullName>
    </submittedName>
</protein>
<comment type="caution">
    <text evidence="1">The sequence shown here is derived from an EMBL/GenBank/DDBJ whole genome shotgun (WGS) entry which is preliminary data.</text>
</comment>
<evidence type="ECO:0000313" key="2">
    <source>
        <dbReference type="Proteomes" id="UP000004319"/>
    </source>
</evidence>
<evidence type="ECO:0000313" key="1">
    <source>
        <dbReference type="EMBL" id="GAA09138.1"/>
    </source>
</evidence>
<dbReference type="EMBL" id="BABS01000069">
    <property type="protein sequence ID" value="GAA09138.1"/>
    <property type="molecule type" value="Genomic_DNA"/>
</dbReference>
<name>F7VFJ3_9PROT</name>
<organism evidence="1 2">
    <name type="scientific">Acetobacter tropicalis NBRC 101654</name>
    <dbReference type="NCBI Taxonomy" id="749388"/>
    <lineage>
        <taxon>Bacteria</taxon>
        <taxon>Pseudomonadati</taxon>
        <taxon>Pseudomonadota</taxon>
        <taxon>Alphaproteobacteria</taxon>
        <taxon>Acetobacterales</taxon>
        <taxon>Acetobacteraceae</taxon>
        <taxon>Acetobacter</taxon>
    </lineage>
</organism>
<dbReference type="Proteomes" id="UP000004319">
    <property type="component" value="Unassembled WGS sequence"/>
</dbReference>
<sequence length="61" mass="6746">MPQVTECGFALADTVGARVKLAASARSTSQPDHSRYLAFCRTQIVFCDKIRSVRSRLGTDR</sequence>
<reference evidence="1 2" key="1">
    <citation type="journal article" date="2011" name="Biochem. Biophys. Res. Commun.">
        <title>Increased number of Arginine-based salt bridges contributes to the thermotolerance of thermotolerant acetic acid bacteria, Acetobacter tropicalis SKU1100.</title>
        <authorList>
            <person name="Matsutani M."/>
            <person name="Hirakawa H."/>
            <person name="Nishikura M."/>
            <person name="Soemphol W."/>
            <person name="Ali I.A.I."/>
            <person name="Yakushi T."/>
            <person name="Matsushita K."/>
        </authorList>
    </citation>
    <scope>NUCLEOTIDE SEQUENCE [LARGE SCALE GENOMIC DNA]</scope>
    <source>
        <strain evidence="1 2">NBRC 101654</strain>
    </source>
</reference>